<reference evidence="2 3" key="1">
    <citation type="submission" date="2015-03" db="EMBL/GenBank/DDBJ databases">
        <title>Genomics and transcriptomics of the oil-accumulating basidiomycete yeast T. oleaginosus allow insights into substrate utilization and the diverse evolutionary trajectories of mating systems in fungi.</title>
        <authorList>
            <consortium name="DOE Joint Genome Institute"/>
            <person name="Kourist R."/>
            <person name="Kracht O."/>
            <person name="Bracharz F."/>
            <person name="Lipzen A."/>
            <person name="Nolan M."/>
            <person name="Ohm R."/>
            <person name="Grigoriev I."/>
            <person name="Sun S."/>
            <person name="Heitman J."/>
            <person name="Bruck T."/>
            <person name="Nowrousian M."/>
        </authorList>
    </citation>
    <scope>NUCLEOTIDE SEQUENCE [LARGE SCALE GENOMIC DNA]</scope>
    <source>
        <strain evidence="2 3">IBC0246</strain>
    </source>
</reference>
<feature type="region of interest" description="Disordered" evidence="1">
    <location>
        <begin position="1"/>
        <end position="114"/>
    </location>
</feature>
<feature type="compositionally biased region" description="Basic and acidic residues" evidence="1">
    <location>
        <begin position="511"/>
        <end position="525"/>
    </location>
</feature>
<feature type="region of interest" description="Disordered" evidence="1">
    <location>
        <begin position="347"/>
        <end position="392"/>
    </location>
</feature>
<feature type="compositionally biased region" description="Basic and acidic residues" evidence="1">
    <location>
        <begin position="87"/>
        <end position="107"/>
    </location>
</feature>
<accession>A0A0J0XU47</accession>
<feature type="compositionally biased region" description="Acidic residues" evidence="1">
    <location>
        <begin position="43"/>
        <end position="64"/>
    </location>
</feature>
<dbReference type="OrthoDB" id="2507488at2759"/>
<dbReference type="AlphaFoldDB" id="A0A0J0XU47"/>
<feature type="compositionally biased region" description="Low complexity" evidence="1">
    <location>
        <begin position="185"/>
        <end position="200"/>
    </location>
</feature>
<organism evidence="2 3">
    <name type="scientific">Cutaneotrichosporon oleaginosum</name>
    <dbReference type="NCBI Taxonomy" id="879819"/>
    <lineage>
        <taxon>Eukaryota</taxon>
        <taxon>Fungi</taxon>
        <taxon>Dikarya</taxon>
        <taxon>Basidiomycota</taxon>
        <taxon>Agaricomycotina</taxon>
        <taxon>Tremellomycetes</taxon>
        <taxon>Trichosporonales</taxon>
        <taxon>Trichosporonaceae</taxon>
        <taxon>Cutaneotrichosporon</taxon>
    </lineage>
</organism>
<dbReference type="EMBL" id="KQ087186">
    <property type="protein sequence ID" value="KLT44608.1"/>
    <property type="molecule type" value="Genomic_DNA"/>
</dbReference>
<feature type="compositionally biased region" description="Basic and acidic residues" evidence="1">
    <location>
        <begin position="457"/>
        <end position="466"/>
    </location>
</feature>
<evidence type="ECO:0000256" key="1">
    <source>
        <dbReference type="SAM" id="MobiDB-lite"/>
    </source>
</evidence>
<gene>
    <name evidence="2" type="ORF">CC85DRAFT_283543</name>
</gene>
<dbReference type="GeneID" id="28982991"/>
<feature type="compositionally biased region" description="Basic residues" evidence="1">
    <location>
        <begin position="356"/>
        <end position="366"/>
    </location>
</feature>
<protein>
    <submittedName>
        <fullName evidence="2">Uncharacterized protein</fullName>
    </submittedName>
</protein>
<proteinExistence type="predicted"/>
<sequence>MSPPHGAGGISILPLAGLPRSNGWTRGGPLPHPPAPPTISTEYDYDAESDDPDVLSDDPAELDDLTPGTKKRKGPVPVVPGSDADMDSGRDGLDRNPPRAAREDTEGSLRMSVRRLTRSNGATLAAQRRALFQKRKVALVALYCDAQAAYDAANPCPITPTSATSTGKKDSKASPKSAPKGKKGTSGTASPTKSGAASPVLAAPATPAAAPKSGLPDVAAFERLLPALEDVVVWPPDAPSWREGDDAARPVPRRTLERWRTGFAQRKRQRTDRQPVHRGGWIPEGSFELDIACEASTRARTRARERMTLLRLAEQLRALVLACNKIPSAPEPMSPPPSPAVVLEPLAQKLPPSPKKNSKKKKKKRTTLANEGNPHHVDKYRPSRPIPTTDPYEPWPGHSSLLFPPPMRVLAARPGGKDQRPGEDEYICWSCQYALFYGSEALRKHAIRQRRAEIKRREKLKARAREVATGTRPYRPGGDDDDEDYDDEEDEEDDDDDDACEGRCSCGRALPKCEEDKPPDKDAGG</sequence>
<dbReference type="RefSeq" id="XP_018281099.1">
    <property type="nucleotide sequence ID" value="XM_018422388.1"/>
</dbReference>
<keyword evidence="3" id="KW-1185">Reference proteome</keyword>
<evidence type="ECO:0000313" key="2">
    <source>
        <dbReference type="EMBL" id="KLT44608.1"/>
    </source>
</evidence>
<feature type="region of interest" description="Disordered" evidence="1">
    <location>
        <begin position="153"/>
        <end position="200"/>
    </location>
</feature>
<dbReference type="Proteomes" id="UP000053611">
    <property type="component" value="Unassembled WGS sequence"/>
</dbReference>
<evidence type="ECO:0000313" key="3">
    <source>
        <dbReference type="Proteomes" id="UP000053611"/>
    </source>
</evidence>
<name>A0A0J0XU47_9TREE</name>
<feature type="compositionally biased region" description="Acidic residues" evidence="1">
    <location>
        <begin position="479"/>
        <end position="499"/>
    </location>
</feature>
<feature type="region of interest" description="Disordered" evidence="1">
    <location>
        <begin position="457"/>
        <end position="525"/>
    </location>
</feature>